<dbReference type="AlphaFoldDB" id="A0A4U5LZF6"/>
<dbReference type="Proteomes" id="UP000298663">
    <property type="component" value="Unassembled WGS sequence"/>
</dbReference>
<sequence length="88" mass="9846">MATTPPPKRTDCEYTDEMHKFHSLLIFGIVWFILAALVLIIFLVATRKYLGAGAVRPRPQPAAQRQSVKKSKTKSKSKSKGSQETNTQ</sequence>
<evidence type="ECO:0000256" key="2">
    <source>
        <dbReference type="SAM" id="Phobius"/>
    </source>
</evidence>
<comment type="caution">
    <text evidence="3">The sequence shown here is derived from an EMBL/GenBank/DDBJ whole genome shotgun (WGS) entry which is preliminary data.</text>
</comment>
<evidence type="ECO:0000313" key="4">
    <source>
        <dbReference type="Proteomes" id="UP000298663"/>
    </source>
</evidence>
<dbReference type="EMBL" id="AZBU02000011">
    <property type="protein sequence ID" value="TKR61707.1"/>
    <property type="molecule type" value="Genomic_DNA"/>
</dbReference>
<proteinExistence type="predicted"/>
<reference evidence="3 4" key="2">
    <citation type="journal article" date="2019" name="G3 (Bethesda)">
        <title>Hybrid Assembly of the Genome of the Entomopathogenic Nematode Steinernema carpocapsae Identifies the X-Chromosome.</title>
        <authorList>
            <person name="Serra L."/>
            <person name="Macchietto M."/>
            <person name="Macias-Munoz A."/>
            <person name="McGill C.J."/>
            <person name="Rodriguez I.M."/>
            <person name="Rodriguez B."/>
            <person name="Murad R."/>
            <person name="Mortazavi A."/>
        </authorList>
    </citation>
    <scope>NUCLEOTIDE SEQUENCE [LARGE SCALE GENOMIC DNA]</scope>
    <source>
        <strain evidence="3 4">ALL</strain>
    </source>
</reference>
<feature type="region of interest" description="Disordered" evidence="1">
    <location>
        <begin position="54"/>
        <end position="88"/>
    </location>
</feature>
<accession>A0A4U5LZF6</accession>
<keyword evidence="4" id="KW-1185">Reference proteome</keyword>
<gene>
    <name evidence="3" type="ORF">L596_028787</name>
</gene>
<keyword evidence="2" id="KW-0472">Membrane</keyword>
<evidence type="ECO:0000256" key="1">
    <source>
        <dbReference type="SAM" id="MobiDB-lite"/>
    </source>
</evidence>
<protein>
    <submittedName>
        <fullName evidence="3">Uncharacterized protein</fullName>
    </submittedName>
</protein>
<keyword evidence="2" id="KW-1133">Transmembrane helix</keyword>
<feature type="transmembrane region" description="Helical" evidence="2">
    <location>
        <begin position="24"/>
        <end position="46"/>
    </location>
</feature>
<organism evidence="3 4">
    <name type="scientific">Steinernema carpocapsae</name>
    <name type="common">Entomopathogenic nematode</name>
    <dbReference type="NCBI Taxonomy" id="34508"/>
    <lineage>
        <taxon>Eukaryota</taxon>
        <taxon>Metazoa</taxon>
        <taxon>Ecdysozoa</taxon>
        <taxon>Nematoda</taxon>
        <taxon>Chromadorea</taxon>
        <taxon>Rhabditida</taxon>
        <taxon>Tylenchina</taxon>
        <taxon>Panagrolaimomorpha</taxon>
        <taxon>Strongyloidoidea</taxon>
        <taxon>Steinernematidae</taxon>
        <taxon>Steinernema</taxon>
    </lineage>
</organism>
<reference evidence="3 4" key="1">
    <citation type="journal article" date="2015" name="Genome Biol.">
        <title>Comparative genomics of Steinernema reveals deeply conserved gene regulatory networks.</title>
        <authorList>
            <person name="Dillman A.R."/>
            <person name="Macchietto M."/>
            <person name="Porter C.F."/>
            <person name="Rogers A."/>
            <person name="Williams B."/>
            <person name="Antoshechkin I."/>
            <person name="Lee M.M."/>
            <person name="Goodwin Z."/>
            <person name="Lu X."/>
            <person name="Lewis E.E."/>
            <person name="Goodrich-Blair H."/>
            <person name="Stock S.P."/>
            <person name="Adams B.J."/>
            <person name="Sternberg P.W."/>
            <person name="Mortazavi A."/>
        </authorList>
    </citation>
    <scope>NUCLEOTIDE SEQUENCE [LARGE SCALE GENOMIC DNA]</scope>
    <source>
        <strain evidence="3 4">ALL</strain>
    </source>
</reference>
<name>A0A4U5LZF6_STECR</name>
<feature type="compositionally biased region" description="Basic residues" evidence="1">
    <location>
        <begin position="67"/>
        <end position="79"/>
    </location>
</feature>
<keyword evidence="2" id="KW-0812">Transmembrane</keyword>
<evidence type="ECO:0000313" key="3">
    <source>
        <dbReference type="EMBL" id="TKR61707.1"/>
    </source>
</evidence>